<dbReference type="EC" id="2.3.1.225" evidence="11"/>
<dbReference type="GO" id="GO:0006612">
    <property type="term" value="P:protein targeting to membrane"/>
    <property type="evidence" value="ECO:0007669"/>
    <property type="project" value="TreeGrafter"/>
</dbReference>
<keyword evidence="6" id="KW-0564">Palmitate</keyword>
<reference evidence="14 15" key="1">
    <citation type="journal article" date="2018" name="MBio">
        <title>Comparative Genomics Reveals the Core Gene Toolbox for the Fungus-Insect Symbiosis.</title>
        <authorList>
            <person name="Wang Y."/>
            <person name="Stata M."/>
            <person name="Wang W."/>
            <person name="Stajich J.E."/>
            <person name="White M.M."/>
            <person name="Moncalvo J.M."/>
        </authorList>
    </citation>
    <scope>NUCLEOTIDE SEQUENCE [LARGE SCALE GENOMIC DNA]</scope>
    <source>
        <strain evidence="14 15">SC-DP-2</strain>
    </source>
</reference>
<keyword evidence="5 11" id="KW-0472">Membrane</keyword>
<feature type="region of interest" description="Disordered" evidence="12">
    <location>
        <begin position="119"/>
        <end position="151"/>
    </location>
</feature>
<evidence type="ECO:0000256" key="11">
    <source>
        <dbReference type="RuleBase" id="RU079119"/>
    </source>
</evidence>
<comment type="domain">
    <text evidence="11">The DHHC domain is required for palmitoyltransferase activity.</text>
</comment>
<keyword evidence="2 11" id="KW-0808">Transferase</keyword>
<feature type="transmembrane region" description="Helical" evidence="11">
    <location>
        <begin position="360"/>
        <end position="384"/>
    </location>
</feature>
<evidence type="ECO:0000259" key="13">
    <source>
        <dbReference type="Pfam" id="PF01529"/>
    </source>
</evidence>
<evidence type="ECO:0000256" key="1">
    <source>
        <dbReference type="ARBA" id="ARBA00004127"/>
    </source>
</evidence>
<dbReference type="PROSITE" id="PS50216">
    <property type="entry name" value="DHHC"/>
    <property type="match status" value="1"/>
</dbReference>
<keyword evidence="3 11" id="KW-0812">Transmembrane</keyword>
<comment type="subcellular location">
    <subcellularLocation>
        <location evidence="1">Endomembrane system</location>
        <topology evidence="1">Multi-pass membrane protein</topology>
    </subcellularLocation>
</comment>
<dbReference type="PANTHER" id="PTHR22883">
    <property type="entry name" value="ZINC FINGER DHHC DOMAIN CONTAINING PROTEIN"/>
    <property type="match status" value="1"/>
</dbReference>
<dbReference type="GO" id="GO:0005783">
    <property type="term" value="C:endoplasmic reticulum"/>
    <property type="evidence" value="ECO:0007669"/>
    <property type="project" value="TreeGrafter"/>
</dbReference>
<evidence type="ECO:0000256" key="2">
    <source>
        <dbReference type="ARBA" id="ARBA00022679"/>
    </source>
</evidence>
<comment type="caution">
    <text evidence="14">The sequence shown here is derived from an EMBL/GenBank/DDBJ whole genome shotgun (WGS) entry which is preliminary data.</text>
</comment>
<feature type="domain" description="Palmitoyltransferase DHHC" evidence="13">
    <location>
        <begin position="313"/>
        <end position="447"/>
    </location>
</feature>
<evidence type="ECO:0000256" key="7">
    <source>
        <dbReference type="ARBA" id="ARBA00023288"/>
    </source>
</evidence>
<feature type="compositionally biased region" description="Polar residues" evidence="12">
    <location>
        <begin position="124"/>
        <end position="139"/>
    </location>
</feature>
<dbReference type="InterPro" id="IPR001594">
    <property type="entry name" value="Palmitoyltrfase_DHHC"/>
</dbReference>
<dbReference type="OrthoDB" id="9909019at2759"/>
<name>A0A2T9ZDT9_9FUNG</name>
<keyword evidence="4 11" id="KW-1133">Transmembrane helix</keyword>
<proteinExistence type="inferred from homology"/>
<keyword evidence="15" id="KW-1185">Reference proteome</keyword>
<dbReference type="GO" id="GO:0019706">
    <property type="term" value="F:protein-cysteine S-palmitoyltransferase activity"/>
    <property type="evidence" value="ECO:0007669"/>
    <property type="project" value="UniProtKB-EC"/>
</dbReference>
<comment type="similarity">
    <text evidence="9">Belongs to the DHHC palmitoyltransferase family. ERF2/ZDHHC9 subfamily.</text>
</comment>
<evidence type="ECO:0000256" key="6">
    <source>
        <dbReference type="ARBA" id="ARBA00023139"/>
    </source>
</evidence>
<organism evidence="14 15">
    <name type="scientific">Smittium megazygosporum</name>
    <dbReference type="NCBI Taxonomy" id="133381"/>
    <lineage>
        <taxon>Eukaryota</taxon>
        <taxon>Fungi</taxon>
        <taxon>Fungi incertae sedis</taxon>
        <taxon>Zoopagomycota</taxon>
        <taxon>Kickxellomycotina</taxon>
        <taxon>Harpellomycetes</taxon>
        <taxon>Harpellales</taxon>
        <taxon>Legeriomycetaceae</taxon>
        <taxon>Smittium</taxon>
    </lineage>
</organism>
<feature type="transmembrane region" description="Helical" evidence="11">
    <location>
        <begin position="409"/>
        <end position="436"/>
    </location>
</feature>
<sequence>MKSSSPKENNLLIEKREKVYKIYGNENILPIKGSAVTSKKIWPFIISILLLLTPIALFSIFIVPFLLSRFGAAPLVVFIYISLLSLTSLFASALTDPGILPRNLDAVIDSEEFYVKQPPLKPSAAQNPASTTIPTSTHLPTIPANHHSIDNSLHDSSSDFHKVLGRDSTGHYDRSVRIPTHLQTSRLSAFEISQLHSNSNTDSHLLQPDSPFTKPSPGNSTSPSPIFQSSKKALSLQSENCASNQNQNNLSKQIGPNTKKYIALKYSTVLPPPFPIPIDHTQPEFSPNNTTTQSPISHLPPSMKIIDINGTKHSLKYCNTCRIYRPPRATHCRQCDNCIEVEDHHCAWVNNCVGKRNYRYFYTFLCSTSLLCFYVFGFSLYHLIHVSKNIDLSTTTNSGFAEAISKNPISLLLVIYSVVFGWFVVGLFLFHTFLVFSNITTHEYIRSSSSCFKNNASSVNPIYNPDSSLFSNFYIMLCRPRQPPTIPWKGLVHFNENPSVYIKK</sequence>
<evidence type="ECO:0000256" key="12">
    <source>
        <dbReference type="SAM" id="MobiDB-lite"/>
    </source>
</evidence>
<dbReference type="EMBL" id="MBFS01000354">
    <property type="protein sequence ID" value="PVV02712.1"/>
    <property type="molecule type" value="Genomic_DNA"/>
</dbReference>
<dbReference type="PANTHER" id="PTHR22883:SF43">
    <property type="entry name" value="PALMITOYLTRANSFERASE APP"/>
    <property type="match status" value="1"/>
</dbReference>
<dbReference type="Pfam" id="PF01529">
    <property type="entry name" value="DHHC"/>
    <property type="match status" value="1"/>
</dbReference>
<dbReference type="STRING" id="133381.A0A2T9ZDT9"/>
<feature type="transmembrane region" description="Helical" evidence="11">
    <location>
        <begin position="41"/>
        <end position="67"/>
    </location>
</feature>
<evidence type="ECO:0000256" key="3">
    <source>
        <dbReference type="ARBA" id="ARBA00022692"/>
    </source>
</evidence>
<feature type="transmembrane region" description="Helical" evidence="11">
    <location>
        <begin position="73"/>
        <end position="94"/>
    </location>
</feature>
<dbReference type="Proteomes" id="UP000245609">
    <property type="component" value="Unassembled WGS sequence"/>
</dbReference>
<feature type="region of interest" description="Disordered" evidence="12">
    <location>
        <begin position="199"/>
        <end position="254"/>
    </location>
</feature>
<protein>
    <recommendedName>
        <fullName evidence="11">Palmitoyltransferase</fullName>
        <ecNumber evidence="11">2.3.1.225</ecNumber>
    </recommendedName>
</protein>
<evidence type="ECO:0000256" key="5">
    <source>
        <dbReference type="ARBA" id="ARBA00023136"/>
    </source>
</evidence>
<dbReference type="InterPro" id="IPR039859">
    <property type="entry name" value="PFA4/ZDH16/20/ERF2-like"/>
</dbReference>
<dbReference type="GO" id="GO:0005794">
    <property type="term" value="C:Golgi apparatus"/>
    <property type="evidence" value="ECO:0007669"/>
    <property type="project" value="TreeGrafter"/>
</dbReference>
<evidence type="ECO:0000256" key="9">
    <source>
        <dbReference type="ARBA" id="ARBA00023463"/>
    </source>
</evidence>
<accession>A0A2T9ZDT9</accession>
<evidence type="ECO:0000313" key="14">
    <source>
        <dbReference type="EMBL" id="PVV02712.1"/>
    </source>
</evidence>
<keyword evidence="8 11" id="KW-0012">Acyltransferase</keyword>
<feature type="compositionally biased region" description="Polar residues" evidence="12">
    <location>
        <begin position="216"/>
        <end position="254"/>
    </location>
</feature>
<dbReference type="AlphaFoldDB" id="A0A2T9ZDT9"/>
<keyword evidence="7" id="KW-0449">Lipoprotein</keyword>
<evidence type="ECO:0000256" key="8">
    <source>
        <dbReference type="ARBA" id="ARBA00023315"/>
    </source>
</evidence>
<evidence type="ECO:0000313" key="15">
    <source>
        <dbReference type="Proteomes" id="UP000245609"/>
    </source>
</evidence>
<evidence type="ECO:0000256" key="4">
    <source>
        <dbReference type="ARBA" id="ARBA00022989"/>
    </source>
</evidence>
<evidence type="ECO:0000256" key="10">
    <source>
        <dbReference type="ARBA" id="ARBA00048048"/>
    </source>
</evidence>
<comment type="catalytic activity">
    <reaction evidence="10 11">
        <text>L-cysteinyl-[protein] + hexadecanoyl-CoA = S-hexadecanoyl-L-cysteinyl-[protein] + CoA</text>
        <dbReference type="Rhea" id="RHEA:36683"/>
        <dbReference type="Rhea" id="RHEA-COMP:10131"/>
        <dbReference type="Rhea" id="RHEA-COMP:11032"/>
        <dbReference type="ChEBI" id="CHEBI:29950"/>
        <dbReference type="ChEBI" id="CHEBI:57287"/>
        <dbReference type="ChEBI" id="CHEBI:57379"/>
        <dbReference type="ChEBI" id="CHEBI:74151"/>
        <dbReference type="EC" id="2.3.1.225"/>
    </reaction>
</comment>
<gene>
    <name evidence="14" type="ORF">BB560_002829</name>
</gene>